<dbReference type="EC" id="3.1.1.-" evidence="4"/>
<sequence length="151" mass="16565">MRAVIQRVTRASVTVNGGEPRAIGPGLVILLGVRDTDDSAIVPKLAEKCAHLRIFEDEDGKLNRSAVELGYSALVVSNFTLYGDTSRGKRPSFIHAARGELAVPCYEKFLEEMSHQGLKDLQHGEFGADMKIDLVNDGPVTIVIDTDEWKK</sequence>
<dbReference type="AlphaFoldDB" id="A0A1T4WU52"/>
<dbReference type="PANTHER" id="PTHR10472">
    <property type="entry name" value="D-TYROSYL-TRNA TYR DEACYLASE"/>
    <property type="match status" value="1"/>
</dbReference>
<dbReference type="NCBIfam" id="TIGR00256">
    <property type="entry name" value="D-aminoacyl-tRNA deacylase"/>
    <property type="match status" value="1"/>
</dbReference>
<comment type="domain">
    <text evidence="4">A Gly-cisPro motif from one monomer fits into the active site of the other monomer to allow specific chiral rejection of L-amino acids.</text>
</comment>
<name>A0A1T4WU52_9FIRM</name>
<evidence type="ECO:0000313" key="5">
    <source>
        <dbReference type="EMBL" id="SKA80892.1"/>
    </source>
</evidence>
<keyword evidence="4" id="KW-0694">RNA-binding</keyword>
<proteinExistence type="inferred from homology"/>
<dbReference type="GO" id="GO:0005737">
    <property type="term" value="C:cytoplasm"/>
    <property type="evidence" value="ECO:0007669"/>
    <property type="project" value="UniProtKB-SubCell"/>
</dbReference>
<dbReference type="EC" id="3.1.1.96" evidence="4"/>
<reference evidence="5 6" key="1">
    <citation type="submission" date="2017-02" db="EMBL/GenBank/DDBJ databases">
        <authorList>
            <person name="Peterson S.W."/>
        </authorList>
    </citation>
    <scope>NUCLEOTIDE SEQUENCE [LARGE SCALE GENOMIC DNA]</scope>
    <source>
        <strain evidence="5 6">ATCC 27749</strain>
    </source>
</reference>
<evidence type="ECO:0000256" key="4">
    <source>
        <dbReference type="HAMAP-Rule" id="MF_00518"/>
    </source>
</evidence>
<keyword evidence="2 4" id="KW-0820">tRNA-binding</keyword>
<dbReference type="SUPFAM" id="SSF69500">
    <property type="entry name" value="DTD-like"/>
    <property type="match status" value="1"/>
</dbReference>
<dbReference type="OrthoDB" id="9801395at2"/>
<dbReference type="InterPro" id="IPR003732">
    <property type="entry name" value="Daa-tRNA_deacyls_DTD"/>
</dbReference>
<evidence type="ECO:0000256" key="3">
    <source>
        <dbReference type="ARBA" id="ARBA00022801"/>
    </source>
</evidence>
<dbReference type="InterPro" id="IPR023509">
    <property type="entry name" value="DTD-like_sf"/>
</dbReference>
<comment type="subunit">
    <text evidence="4">Homodimer.</text>
</comment>
<dbReference type="RefSeq" id="WP_078784029.1">
    <property type="nucleotide sequence ID" value="NZ_CAJKTF010000005.1"/>
</dbReference>
<accession>A0A1T4WU52</accession>
<comment type="similarity">
    <text evidence="1 4">Belongs to the DTD family.</text>
</comment>
<comment type="catalytic activity">
    <reaction evidence="4">
        <text>a D-aminoacyl-tRNA + H2O = a tRNA + a D-alpha-amino acid + H(+)</text>
        <dbReference type="Rhea" id="RHEA:13953"/>
        <dbReference type="Rhea" id="RHEA-COMP:10123"/>
        <dbReference type="Rhea" id="RHEA-COMP:10124"/>
        <dbReference type="ChEBI" id="CHEBI:15377"/>
        <dbReference type="ChEBI" id="CHEBI:15378"/>
        <dbReference type="ChEBI" id="CHEBI:59871"/>
        <dbReference type="ChEBI" id="CHEBI:78442"/>
        <dbReference type="ChEBI" id="CHEBI:79333"/>
        <dbReference type="EC" id="3.1.1.96"/>
    </reaction>
</comment>
<evidence type="ECO:0000256" key="1">
    <source>
        <dbReference type="ARBA" id="ARBA00009673"/>
    </source>
</evidence>
<keyword evidence="3 4" id="KW-0378">Hydrolase</keyword>
<feature type="short sequence motif" description="Gly-cisPro motif, important for rejection of L-amino acids" evidence="4">
    <location>
        <begin position="138"/>
        <end position="139"/>
    </location>
</feature>
<dbReference type="FunFam" id="3.50.80.10:FF:000001">
    <property type="entry name" value="D-aminoacyl-tRNA deacylase"/>
    <property type="match status" value="1"/>
</dbReference>
<gene>
    <name evidence="4" type="primary">dtd</name>
    <name evidence="5" type="ORF">SAMN02745178_01036</name>
</gene>
<dbReference type="GeneID" id="93337512"/>
<dbReference type="Pfam" id="PF02580">
    <property type="entry name" value="Tyr_Deacylase"/>
    <property type="match status" value="1"/>
</dbReference>
<evidence type="ECO:0000256" key="2">
    <source>
        <dbReference type="ARBA" id="ARBA00022555"/>
    </source>
</evidence>
<keyword evidence="4" id="KW-0963">Cytoplasm</keyword>
<dbReference type="GO" id="GO:0106026">
    <property type="term" value="F:Gly-tRNA(Ala) deacylase activity"/>
    <property type="evidence" value="ECO:0007669"/>
    <property type="project" value="UniProtKB-UniRule"/>
</dbReference>
<dbReference type="HAMAP" id="MF_00518">
    <property type="entry name" value="Deacylase_Dtd"/>
    <property type="match status" value="1"/>
</dbReference>
<comment type="subcellular location">
    <subcellularLocation>
        <location evidence="4">Cytoplasm</location>
    </subcellularLocation>
</comment>
<dbReference type="GO" id="GO:0019478">
    <property type="term" value="P:D-amino acid catabolic process"/>
    <property type="evidence" value="ECO:0007669"/>
    <property type="project" value="UniProtKB-UniRule"/>
</dbReference>
<organism evidence="5 6">
    <name type="scientific">Gemmiger formicilis</name>
    <dbReference type="NCBI Taxonomy" id="745368"/>
    <lineage>
        <taxon>Bacteria</taxon>
        <taxon>Bacillati</taxon>
        <taxon>Bacillota</taxon>
        <taxon>Clostridia</taxon>
        <taxon>Eubacteriales</taxon>
        <taxon>Gemmiger</taxon>
    </lineage>
</organism>
<dbReference type="GO" id="GO:0000049">
    <property type="term" value="F:tRNA binding"/>
    <property type="evidence" value="ECO:0007669"/>
    <property type="project" value="UniProtKB-UniRule"/>
</dbReference>
<dbReference type="EMBL" id="FUYF01000004">
    <property type="protein sequence ID" value="SKA80892.1"/>
    <property type="molecule type" value="Genomic_DNA"/>
</dbReference>
<evidence type="ECO:0000313" key="6">
    <source>
        <dbReference type="Proteomes" id="UP000190286"/>
    </source>
</evidence>
<dbReference type="STRING" id="745368.SAMN02745178_01036"/>
<comment type="catalytic activity">
    <reaction evidence="4">
        <text>glycyl-tRNA(Ala) + H2O = tRNA(Ala) + glycine + H(+)</text>
        <dbReference type="Rhea" id="RHEA:53744"/>
        <dbReference type="Rhea" id="RHEA-COMP:9657"/>
        <dbReference type="Rhea" id="RHEA-COMP:13640"/>
        <dbReference type="ChEBI" id="CHEBI:15377"/>
        <dbReference type="ChEBI" id="CHEBI:15378"/>
        <dbReference type="ChEBI" id="CHEBI:57305"/>
        <dbReference type="ChEBI" id="CHEBI:78442"/>
        <dbReference type="ChEBI" id="CHEBI:78522"/>
    </reaction>
</comment>
<dbReference type="GO" id="GO:0043908">
    <property type="term" value="F:Ser(Gly)-tRNA(Ala) hydrolase activity"/>
    <property type="evidence" value="ECO:0007669"/>
    <property type="project" value="UniProtKB-UniRule"/>
</dbReference>
<dbReference type="Proteomes" id="UP000190286">
    <property type="component" value="Unassembled WGS sequence"/>
</dbReference>
<dbReference type="PANTHER" id="PTHR10472:SF5">
    <property type="entry name" value="D-AMINOACYL-TRNA DEACYLASE 1"/>
    <property type="match status" value="1"/>
</dbReference>
<comment type="function">
    <text evidence="4">An aminoacyl-tRNA editing enzyme that deacylates mischarged D-aminoacyl-tRNAs. Also deacylates mischarged glycyl-tRNA(Ala), protecting cells against glycine mischarging by AlaRS. Acts via tRNA-based rather than protein-based catalysis; rejects L-amino acids rather than detecting D-amino acids in the active site. By recycling D-aminoacyl-tRNA to D-amino acids and free tRNA molecules, this enzyme counteracts the toxicity associated with the formation of D-aminoacyl-tRNA entities in vivo and helps enforce protein L-homochirality.</text>
</comment>
<keyword evidence="6" id="KW-1185">Reference proteome</keyword>
<protein>
    <recommendedName>
        <fullName evidence="4">D-aminoacyl-tRNA deacylase</fullName>
        <shortName evidence="4">DTD</shortName>
        <ecNumber evidence="4">3.1.1.96</ecNumber>
    </recommendedName>
    <alternativeName>
        <fullName evidence="4">Gly-tRNA(Ala) deacylase</fullName>
        <ecNumber evidence="4">3.1.1.-</ecNumber>
    </alternativeName>
</protein>
<dbReference type="GO" id="GO:0051500">
    <property type="term" value="F:D-tyrosyl-tRNA(Tyr) deacylase activity"/>
    <property type="evidence" value="ECO:0007669"/>
    <property type="project" value="TreeGrafter"/>
</dbReference>
<dbReference type="Gene3D" id="3.50.80.10">
    <property type="entry name" value="D-tyrosyl-tRNA(Tyr) deacylase"/>
    <property type="match status" value="1"/>
</dbReference>